<comment type="caution">
    <text evidence="2">The sequence shown here is derived from an EMBL/GenBank/DDBJ whole genome shotgun (WGS) entry which is preliminary data.</text>
</comment>
<gene>
    <name evidence="2" type="primary">AVEN_5774_1</name>
    <name evidence="2" type="ORF">TNCT_74221</name>
</gene>
<feature type="compositionally biased region" description="Polar residues" evidence="1">
    <location>
        <begin position="56"/>
        <end position="65"/>
    </location>
</feature>
<proteinExistence type="predicted"/>
<dbReference type="EMBL" id="BMAO01015639">
    <property type="protein sequence ID" value="GFR03250.1"/>
    <property type="molecule type" value="Genomic_DNA"/>
</dbReference>
<keyword evidence="3" id="KW-1185">Reference proteome</keyword>
<dbReference type="Proteomes" id="UP000887116">
    <property type="component" value="Unassembled WGS sequence"/>
</dbReference>
<dbReference type="OrthoDB" id="6430294at2759"/>
<organism evidence="2 3">
    <name type="scientific">Trichonephila clavata</name>
    <name type="common">Joro spider</name>
    <name type="synonym">Nephila clavata</name>
    <dbReference type="NCBI Taxonomy" id="2740835"/>
    <lineage>
        <taxon>Eukaryota</taxon>
        <taxon>Metazoa</taxon>
        <taxon>Ecdysozoa</taxon>
        <taxon>Arthropoda</taxon>
        <taxon>Chelicerata</taxon>
        <taxon>Arachnida</taxon>
        <taxon>Araneae</taxon>
        <taxon>Araneomorphae</taxon>
        <taxon>Entelegynae</taxon>
        <taxon>Araneoidea</taxon>
        <taxon>Nephilidae</taxon>
        <taxon>Trichonephila</taxon>
    </lineage>
</organism>
<evidence type="ECO:0000256" key="1">
    <source>
        <dbReference type="SAM" id="MobiDB-lite"/>
    </source>
</evidence>
<feature type="compositionally biased region" description="Basic and acidic residues" evidence="1">
    <location>
        <begin position="25"/>
        <end position="44"/>
    </location>
</feature>
<feature type="region of interest" description="Disordered" evidence="1">
    <location>
        <begin position="1"/>
        <end position="44"/>
    </location>
</feature>
<sequence length="191" mass="21196">MDSLDAIPSADYDSLLTISPQIEAEEPKQPDSVEEKENMRKYDQEHIYAQVSQITPCQDVKSSSHQPKDHRKRDGNTKKVIMHNTYILRNPTLNLNHSSSVPDVRKPFINVPNVCLSNYGSLSATNMGSKNIIVQKSEPALDPSVFSISGRRVIVSSGFKVSGIKEKRNSGKELDAISNYSDGLVSKSFCL</sequence>
<protein>
    <submittedName>
        <fullName evidence="2">Uncharacterized protein</fullName>
    </submittedName>
</protein>
<evidence type="ECO:0000313" key="3">
    <source>
        <dbReference type="Proteomes" id="UP000887116"/>
    </source>
</evidence>
<reference evidence="2" key="1">
    <citation type="submission" date="2020-07" db="EMBL/GenBank/DDBJ databases">
        <title>Multicomponent nature underlies the extraordinary mechanical properties of spider dragline silk.</title>
        <authorList>
            <person name="Kono N."/>
            <person name="Nakamura H."/>
            <person name="Mori M."/>
            <person name="Yoshida Y."/>
            <person name="Ohtoshi R."/>
            <person name="Malay A.D."/>
            <person name="Moran D.A.P."/>
            <person name="Tomita M."/>
            <person name="Numata K."/>
            <person name="Arakawa K."/>
        </authorList>
    </citation>
    <scope>NUCLEOTIDE SEQUENCE</scope>
</reference>
<dbReference type="AlphaFoldDB" id="A0A8X6LB51"/>
<accession>A0A8X6LB51</accession>
<name>A0A8X6LB51_TRICU</name>
<evidence type="ECO:0000313" key="2">
    <source>
        <dbReference type="EMBL" id="GFR03250.1"/>
    </source>
</evidence>
<feature type="region of interest" description="Disordered" evidence="1">
    <location>
        <begin position="56"/>
        <end position="75"/>
    </location>
</feature>